<evidence type="ECO:0000313" key="3">
    <source>
        <dbReference type="EMBL" id="ATL46455.1"/>
    </source>
</evidence>
<keyword evidence="4" id="KW-1185">Reference proteome</keyword>
<dbReference type="EMBL" id="CP023777">
    <property type="protein sequence ID" value="ATL46455.1"/>
    <property type="molecule type" value="Genomic_DNA"/>
</dbReference>
<dbReference type="InterPro" id="IPR025665">
    <property type="entry name" value="Beta-barrel_OMP_2"/>
</dbReference>
<dbReference type="Proteomes" id="UP000220133">
    <property type="component" value="Chromosome"/>
</dbReference>
<feature type="chain" id="PRO_5013036216" description="Outer membrane protein beta-barrel domain-containing protein" evidence="1">
    <location>
        <begin position="20"/>
        <end position="232"/>
    </location>
</feature>
<dbReference type="AlphaFoldDB" id="A0A291QRA9"/>
<organism evidence="3 4">
    <name type="scientific">Chitinophaga caeni</name>
    <dbReference type="NCBI Taxonomy" id="2029983"/>
    <lineage>
        <taxon>Bacteria</taxon>
        <taxon>Pseudomonadati</taxon>
        <taxon>Bacteroidota</taxon>
        <taxon>Chitinophagia</taxon>
        <taxon>Chitinophagales</taxon>
        <taxon>Chitinophagaceae</taxon>
        <taxon>Chitinophaga</taxon>
    </lineage>
</organism>
<gene>
    <name evidence="3" type="ORF">COR50_04285</name>
</gene>
<accession>A0A291QRA9</accession>
<evidence type="ECO:0000259" key="2">
    <source>
        <dbReference type="Pfam" id="PF13568"/>
    </source>
</evidence>
<protein>
    <recommendedName>
        <fullName evidence="2">Outer membrane protein beta-barrel domain-containing protein</fullName>
    </recommendedName>
</protein>
<sequence length="232" mass="25639">MKKLIFTLCLLGVSFGLFAQDGAAGAVLNKATQSKGFSRDFLMVQLSYDGWGNMPDTISTKGLSRGFNIYFMYDFPFKKGNFSFAAGLGFGSSSVFLRNLKLDMQSTSSSPKFVPTDEYKKYKVATTYLDVPLEIRYFAKDNPNKGFKAAAGIKVGMLVNAHTKGKNSLGGERNIIKEQNKRYFNTWRYAATARVGYGNFSLFGSYTLNTLFKDNSSVDVNPYSIGICLSGL</sequence>
<proteinExistence type="predicted"/>
<dbReference type="OrthoDB" id="959017at2"/>
<feature type="domain" description="Outer membrane protein beta-barrel" evidence="2">
    <location>
        <begin position="43"/>
        <end position="208"/>
    </location>
</feature>
<evidence type="ECO:0000256" key="1">
    <source>
        <dbReference type="SAM" id="SignalP"/>
    </source>
</evidence>
<dbReference type="RefSeq" id="WP_098192843.1">
    <property type="nucleotide sequence ID" value="NZ_CP023777.1"/>
</dbReference>
<reference evidence="3 4" key="1">
    <citation type="submission" date="2017-10" db="EMBL/GenBank/DDBJ databases">
        <title>Paenichitinophaga pekingensis gen. nov., sp. nov., isolated from activated sludge.</title>
        <authorList>
            <person name="Jin D."/>
            <person name="Kong X."/>
            <person name="Deng Y."/>
            <person name="Bai Z."/>
        </authorList>
    </citation>
    <scope>NUCLEOTIDE SEQUENCE [LARGE SCALE GENOMIC DNA]</scope>
    <source>
        <strain evidence="3 4">13</strain>
    </source>
</reference>
<feature type="signal peptide" evidence="1">
    <location>
        <begin position="1"/>
        <end position="19"/>
    </location>
</feature>
<keyword evidence="1" id="KW-0732">Signal</keyword>
<dbReference type="Pfam" id="PF13568">
    <property type="entry name" value="OMP_b-brl_2"/>
    <property type="match status" value="1"/>
</dbReference>
<dbReference type="KEGG" id="cbae:COR50_04285"/>
<name>A0A291QRA9_9BACT</name>
<evidence type="ECO:0000313" key="4">
    <source>
        <dbReference type="Proteomes" id="UP000220133"/>
    </source>
</evidence>